<reference evidence="2" key="1">
    <citation type="submission" date="2017-09" db="EMBL/GenBank/DDBJ databases">
        <title>Depth-based differentiation of microbial function through sediment-hosted aquifers and enrichment of novel symbionts in the deep terrestrial subsurface.</title>
        <authorList>
            <person name="Probst A.J."/>
            <person name="Ladd B."/>
            <person name="Jarett J.K."/>
            <person name="Geller-Mcgrath D.E."/>
            <person name="Sieber C.M.K."/>
            <person name="Emerson J.B."/>
            <person name="Anantharaman K."/>
            <person name="Thomas B.C."/>
            <person name="Malmstrom R."/>
            <person name="Stieglmeier M."/>
            <person name="Klingl A."/>
            <person name="Woyke T."/>
            <person name="Ryan C.M."/>
            <person name="Banfield J.F."/>
        </authorList>
    </citation>
    <scope>NUCLEOTIDE SEQUENCE [LARGE SCALE GENOMIC DNA]</scope>
</reference>
<evidence type="ECO:0000313" key="1">
    <source>
        <dbReference type="EMBL" id="PIZ17677.1"/>
    </source>
</evidence>
<dbReference type="EMBL" id="PFMR01000094">
    <property type="protein sequence ID" value="PIZ17677.1"/>
    <property type="molecule type" value="Genomic_DNA"/>
</dbReference>
<sequence length="162" mass="18844">MKTDIGEYIVGAYLKVIEGCSFIDYNVRPPGGGLEGLNEIDVLGFDLEKRAIYLCEVTTHILGLNYGSHTETIQKINDKYLRLKEYAKKNLKVFTKFNYMFWSPVVSKGYLTNELEKIQGLKVIINEKYTEKIDMLRKKAKRFTQDFGNPFFRVLQILEKLK</sequence>
<name>A0A2M7SDR3_9BACT</name>
<dbReference type="Proteomes" id="UP000229307">
    <property type="component" value="Unassembled WGS sequence"/>
</dbReference>
<protein>
    <submittedName>
        <fullName evidence="1">Uncharacterized protein</fullName>
    </submittedName>
</protein>
<organism evidence="1 2">
    <name type="scientific">Candidatus Desantisbacteria bacterium CG_4_10_14_0_8_um_filter_48_22</name>
    <dbReference type="NCBI Taxonomy" id="1974543"/>
    <lineage>
        <taxon>Bacteria</taxon>
        <taxon>Candidatus Desantisiibacteriota</taxon>
    </lineage>
</organism>
<gene>
    <name evidence="1" type="ORF">COY52_03425</name>
</gene>
<evidence type="ECO:0000313" key="2">
    <source>
        <dbReference type="Proteomes" id="UP000229307"/>
    </source>
</evidence>
<comment type="caution">
    <text evidence="1">The sequence shown here is derived from an EMBL/GenBank/DDBJ whole genome shotgun (WGS) entry which is preliminary data.</text>
</comment>
<proteinExistence type="predicted"/>
<accession>A0A2M7SDR3</accession>
<dbReference type="AlphaFoldDB" id="A0A2M7SDR3"/>